<dbReference type="SUPFAM" id="SSF56529">
    <property type="entry name" value="FAH"/>
    <property type="match status" value="1"/>
</dbReference>
<gene>
    <name evidence="4" type="ORF">A374_14485</name>
</gene>
<dbReference type="InterPro" id="IPR036663">
    <property type="entry name" value="Fumarylacetoacetase_C_sf"/>
</dbReference>
<dbReference type="FunFam" id="3.90.850.10:FF:000002">
    <property type="entry name" value="2-hydroxyhepta-2,4-diene-1,7-dioate isomerase"/>
    <property type="match status" value="1"/>
</dbReference>
<organism evidence="4 5">
    <name type="scientific">Fictibacillus macauensis ZFHKF-1</name>
    <dbReference type="NCBI Taxonomy" id="1196324"/>
    <lineage>
        <taxon>Bacteria</taxon>
        <taxon>Bacillati</taxon>
        <taxon>Bacillota</taxon>
        <taxon>Bacilli</taxon>
        <taxon>Bacillales</taxon>
        <taxon>Fictibacillaceae</taxon>
        <taxon>Fictibacillus</taxon>
    </lineage>
</organism>
<dbReference type="AlphaFoldDB" id="I8UCB5"/>
<dbReference type="Proteomes" id="UP000004080">
    <property type="component" value="Unassembled WGS sequence"/>
</dbReference>
<dbReference type="PATRIC" id="fig|1196324.3.peg.2961"/>
<dbReference type="GO" id="GO:0019752">
    <property type="term" value="P:carboxylic acid metabolic process"/>
    <property type="evidence" value="ECO:0007669"/>
    <property type="project" value="UniProtKB-ARBA"/>
</dbReference>
<dbReference type="GO" id="GO:0016853">
    <property type="term" value="F:isomerase activity"/>
    <property type="evidence" value="ECO:0007669"/>
    <property type="project" value="UniProtKB-KW"/>
</dbReference>
<comment type="similarity">
    <text evidence="1">Belongs to the FAH family.</text>
</comment>
<evidence type="ECO:0000259" key="3">
    <source>
        <dbReference type="Pfam" id="PF01557"/>
    </source>
</evidence>
<dbReference type="eggNOG" id="COG0179">
    <property type="taxonomic scope" value="Bacteria"/>
</dbReference>
<keyword evidence="4" id="KW-0413">Isomerase</keyword>
<comment type="caution">
    <text evidence="4">The sequence shown here is derived from an EMBL/GenBank/DDBJ whole genome shotgun (WGS) entry which is preliminary data.</text>
</comment>
<evidence type="ECO:0000256" key="1">
    <source>
        <dbReference type="ARBA" id="ARBA00010211"/>
    </source>
</evidence>
<dbReference type="PANTHER" id="PTHR11820">
    <property type="entry name" value="ACYLPYRUVASE"/>
    <property type="match status" value="1"/>
</dbReference>
<reference evidence="4 5" key="1">
    <citation type="journal article" date="2012" name="J. Bacteriol.">
        <title>Genome of Bacillus macauensis ZFHKF-1, a Long-Chain-Forming Bacterium.</title>
        <authorList>
            <person name="Cai L."/>
            <person name="Zhang T."/>
        </authorList>
    </citation>
    <scope>NUCLEOTIDE SEQUENCE [LARGE SCALE GENOMIC DNA]</scope>
    <source>
        <strain evidence="4 5">ZFHKF-1</strain>
    </source>
</reference>
<proteinExistence type="inferred from homology"/>
<dbReference type="Pfam" id="PF01557">
    <property type="entry name" value="FAA_hydrolase"/>
    <property type="match status" value="1"/>
</dbReference>
<sequence length="304" mass="33168">MDGDNMKLVTASYSGVPFIGAYLQEKNVVLNVTRAAEENGHPLPETMIEAIKLGARFLQQVEALIAQHEQSLLFTYGIEDPDLEWLAPIPRPTKNIYCVGKNYREHAVELGSEADIPEHVMLFSKAPTAVIGHKARIPRHASITDELDYEGELAIVIGKEGKGITKDEALHYVFGYTIINDVTARDLQKKHKQFLLGKSLDGSCPMGPCIVPKEYLHSEEGIQLTTTVNGEVRQSGNTRDLIFSIPEIIETLSKGTTLEVGDIIATGTPAGVGKGFVPPKLLQVGDTIEITIEGIGTLRNEVGQ</sequence>
<dbReference type="PANTHER" id="PTHR11820:SF7">
    <property type="entry name" value="ACYLPYRUVASE FAHD1, MITOCHONDRIAL"/>
    <property type="match status" value="1"/>
</dbReference>
<dbReference type="InterPro" id="IPR011234">
    <property type="entry name" value="Fumarylacetoacetase-like_C"/>
</dbReference>
<evidence type="ECO:0000313" key="5">
    <source>
        <dbReference type="Proteomes" id="UP000004080"/>
    </source>
</evidence>
<evidence type="ECO:0000313" key="4">
    <source>
        <dbReference type="EMBL" id="EIT84545.1"/>
    </source>
</evidence>
<dbReference type="Gene3D" id="3.90.850.10">
    <property type="entry name" value="Fumarylacetoacetase-like, C-terminal domain"/>
    <property type="match status" value="1"/>
</dbReference>
<keyword evidence="2" id="KW-0479">Metal-binding</keyword>
<dbReference type="GO" id="GO:0018773">
    <property type="term" value="F:acetylpyruvate hydrolase activity"/>
    <property type="evidence" value="ECO:0007669"/>
    <property type="project" value="TreeGrafter"/>
</dbReference>
<accession>I8UCB5</accession>
<dbReference type="GO" id="GO:0046872">
    <property type="term" value="F:metal ion binding"/>
    <property type="evidence" value="ECO:0007669"/>
    <property type="project" value="UniProtKB-KW"/>
</dbReference>
<dbReference type="STRING" id="1196324.A374_14485"/>
<dbReference type="EMBL" id="AKKV01000031">
    <property type="protein sequence ID" value="EIT84545.1"/>
    <property type="molecule type" value="Genomic_DNA"/>
</dbReference>
<feature type="domain" description="Fumarylacetoacetase-like C-terminal" evidence="3">
    <location>
        <begin position="96"/>
        <end position="302"/>
    </location>
</feature>
<protein>
    <submittedName>
        <fullName evidence="4">5-carboxymethyl-2-hydroxymuconate delta-isomerase</fullName>
    </submittedName>
</protein>
<keyword evidence="5" id="KW-1185">Reference proteome</keyword>
<evidence type="ECO:0000256" key="2">
    <source>
        <dbReference type="ARBA" id="ARBA00022723"/>
    </source>
</evidence>
<name>I8UCB5_9BACL</name>